<feature type="region of interest" description="Disordered" evidence="2">
    <location>
        <begin position="24"/>
        <end position="45"/>
    </location>
</feature>
<feature type="coiled-coil region" evidence="1">
    <location>
        <begin position="342"/>
        <end position="369"/>
    </location>
</feature>
<keyword evidence="1" id="KW-0175">Coiled coil</keyword>
<feature type="compositionally biased region" description="Basic residues" evidence="2">
    <location>
        <begin position="675"/>
        <end position="687"/>
    </location>
</feature>
<organism evidence="3 4">
    <name type="scientific">Podospora aff. communis PSN243</name>
    <dbReference type="NCBI Taxonomy" id="3040156"/>
    <lineage>
        <taxon>Eukaryota</taxon>
        <taxon>Fungi</taxon>
        <taxon>Dikarya</taxon>
        <taxon>Ascomycota</taxon>
        <taxon>Pezizomycotina</taxon>
        <taxon>Sordariomycetes</taxon>
        <taxon>Sordariomycetidae</taxon>
        <taxon>Sordariales</taxon>
        <taxon>Podosporaceae</taxon>
        <taxon>Podospora</taxon>
    </lineage>
</organism>
<feature type="compositionally biased region" description="Polar residues" evidence="2">
    <location>
        <begin position="313"/>
        <end position="323"/>
    </location>
</feature>
<evidence type="ECO:0000256" key="1">
    <source>
        <dbReference type="SAM" id="Coils"/>
    </source>
</evidence>
<feature type="compositionally biased region" description="Basic and acidic residues" evidence="2">
    <location>
        <begin position="559"/>
        <end position="610"/>
    </location>
</feature>
<feature type="compositionally biased region" description="Polar residues" evidence="2">
    <location>
        <begin position="637"/>
        <end position="653"/>
    </location>
</feature>
<dbReference type="PANTHER" id="PTHR28298">
    <property type="entry name" value="EISOSOME PROTEIN 1"/>
    <property type="match status" value="1"/>
</dbReference>
<feature type="region of interest" description="Disordered" evidence="2">
    <location>
        <begin position="117"/>
        <end position="174"/>
    </location>
</feature>
<proteinExistence type="predicted"/>
<sequence>MTLFLYCYTPNLIIDQHIYSRGSLKGSRPWPRQGQGRPLSRKRPPRCPALLAWSTMGSTALAQTPAAPFRFDASNRSGRLKYATARDLPSFPSSGLKKDGAAASAAASLGWANTKPFEPWTPTSLLGQDSKMDSGTQSRRSNAGSQAAALAVGSANAQRQRQQSQSSPESASNSAALLAFNKSSMATPDAKGSPDLARQGSMRAAKGAMAGIRPRAKSSPMPKETYPDQANAASNALSAATIAHRPSIRSSNIPIEEAGAVPFTTMDRQMFTSRPPVKPEVDEQRRHDVIHASAVAMAKKMYDQQQSVINTDRANAHARSSSFTRHRSGSIVDDDDQRAGFGNLQEAAYKLAQERLAKLQDEHQKTRGLEEYYGASAQPQRTKLGTIRNKLARRRSASDGALVEDKRKSMQIRKQMSLFDTKLAEVDEPQRARDREALLAAAQRNVQARLQSMEEKIQEETGWVAPPRDDWEWKARAAAQARFEASRLEDQRKVDIGGGKFMDREAVEAIAAKRVQPLLDEINEKAERERERKAQLKAEEDKKKEEAELKKLREREIQEIHQQIKDQQKDQDKARKAEIKQEEKARKEEGRAARMEQKRMTKDVKQKGKEAIPPVASPVIEPVQQQETEKKPEVEPTGTNNRHSRVMSINFTKRASKQKSSKDLGESEATPSPARKVKSWLKSHFPRPRSASSPTDVNEANKKKFIGGVALTKLGTGQNSSSPSIDDRRSASMQEVAMAGREGSDAFSSPPPKVGDEPGESSGAVLSNLNGARVCSMGGKNEDDSTSLDTRSVSSMGSSDKFEEAQTTLSEVPVTPPKFVVAAPETGRASPVRGSRFSELLE</sequence>
<reference evidence="3" key="2">
    <citation type="submission" date="2023-05" db="EMBL/GenBank/DDBJ databases">
        <authorList>
            <consortium name="Lawrence Berkeley National Laboratory"/>
            <person name="Steindorff A."/>
            <person name="Hensen N."/>
            <person name="Bonometti L."/>
            <person name="Westerberg I."/>
            <person name="Brannstrom I.O."/>
            <person name="Guillou S."/>
            <person name="Cros-Aarteil S."/>
            <person name="Calhoun S."/>
            <person name="Haridas S."/>
            <person name="Kuo A."/>
            <person name="Mondo S."/>
            <person name="Pangilinan J."/>
            <person name="Riley R."/>
            <person name="Labutti K."/>
            <person name="Andreopoulos B."/>
            <person name="Lipzen A."/>
            <person name="Chen C."/>
            <person name="Yanf M."/>
            <person name="Daum C."/>
            <person name="Ng V."/>
            <person name="Clum A."/>
            <person name="Ohm R."/>
            <person name="Martin F."/>
            <person name="Silar P."/>
            <person name="Natvig D."/>
            <person name="Lalanne C."/>
            <person name="Gautier V."/>
            <person name="Ament-Velasquez S.L."/>
            <person name="Kruys A."/>
            <person name="Hutchinson M.I."/>
            <person name="Powell A.J."/>
            <person name="Barry K."/>
            <person name="Miller A.N."/>
            <person name="Grigoriev I.V."/>
            <person name="Debuchy R."/>
            <person name="Gladieux P."/>
            <person name="Thoren M.H."/>
            <person name="Johannesson H."/>
        </authorList>
    </citation>
    <scope>NUCLEOTIDE SEQUENCE</scope>
    <source>
        <strain evidence="3">PSN243</strain>
    </source>
</reference>
<feature type="compositionally biased region" description="Polar residues" evidence="2">
    <location>
        <begin position="715"/>
        <end position="724"/>
    </location>
</feature>
<dbReference type="EMBL" id="MU865919">
    <property type="protein sequence ID" value="KAK4453786.1"/>
    <property type="molecule type" value="Genomic_DNA"/>
</dbReference>
<accession>A0AAV9H4D5</accession>
<name>A0AAV9H4D5_9PEZI</name>
<feature type="compositionally biased region" description="Basic and acidic residues" evidence="2">
    <location>
        <begin position="522"/>
        <end position="547"/>
    </location>
</feature>
<feature type="region of interest" description="Disordered" evidence="2">
    <location>
        <begin position="208"/>
        <end position="228"/>
    </location>
</feature>
<gene>
    <name evidence="3" type="ORF">QBC34DRAFT_395062</name>
</gene>
<evidence type="ECO:0000313" key="4">
    <source>
        <dbReference type="Proteomes" id="UP001321760"/>
    </source>
</evidence>
<feature type="region of interest" description="Disordered" evidence="2">
    <location>
        <begin position="519"/>
        <end position="547"/>
    </location>
</feature>
<feature type="region of interest" description="Disordered" evidence="2">
    <location>
        <begin position="559"/>
        <end position="810"/>
    </location>
</feature>
<feature type="region of interest" description="Disordered" evidence="2">
    <location>
        <begin position="313"/>
        <end position="337"/>
    </location>
</feature>
<dbReference type="GO" id="GO:0070941">
    <property type="term" value="P:eisosome assembly"/>
    <property type="evidence" value="ECO:0007669"/>
    <property type="project" value="TreeGrafter"/>
</dbReference>
<feature type="region of interest" description="Disordered" evidence="2">
    <location>
        <begin position="822"/>
        <end position="842"/>
    </location>
</feature>
<evidence type="ECO:0000256" key="2">
    <source>
        <dbReference type="SAM" id="MobiDB-lite"/>
    </source>
</evidence>
<protein>
    <recommendedName>
        <fullName evidence="5">Eisosome protein 1</fullName>
    </recommendedName>
</protein>
<feature type="compositionally biased region" description="Low complexity" evidence="2">
    <location>
        <begin position="154"/>
        <end position="174"/>
    </location>
</feature>
<dbReference type="InterPro" id="IPR024527">
    <property type="entry name" value="Eisosome1"/>
</dbReference>
<feature type="compositionally biased region" description="Polar residues" evidence="2">
    <location>
        <begin position="787"/>
        <end position="798"/>
    </location>
</feature>
<dbReference type="AlphaFoldDB" id="A0AAV9H4D5"/>
<dbReference type="PANTHER" id="PTHR28298:SF1">
    <property type="entry name" value="EISOSOME PROTEIN 1"/>
    <property type="match status" value="1"/>
</dbReference>
<keyword evidence="4" id="KW-1185">Reference proteome</keyword>
<reference evidence="3" key="1">
    <citation type="journal article" date="2023" name="Mol. Phylogenet. Evol.">
        <title>Genome-scale phylogeny and comparative genomics of the fungal order Sordariales.</title>
        <authorList>
            <person name="Hensen N."/>
            <person name="Bonometti L."/>
            <person name="Westerberg I."/>
            <person name="Brannstrom I.O."/>
            <person name="Guillou S."/>
            <person name="Cros-Aarteil S."/>
            <person name="Calhoun S."/>
            <person name="Haridas S."/>
            <person name="Kuo A."/>
            <person name="Mondo S."/>
            <person name="Pangilinan J."/>
            <person name="Riley R."/>
            <person name="LaButti K."/>
            <person name="Andreopoulos B."/>
            <person name="Lipzen A."/>
            <person name="Chen C."/>
            <person name="Yan M."/>
            <person name="Daum C."/>
            <person name="Ng V."/>
            <person name="Clum A."/>
            <person name="Steindorff A."/>
            <person name="Ohm R.A."/>
            <person name="Martin F."/>
            <person name="Silar P."/>
            <person name="Natvig D.O."/>
            <person name="Lalanne C."/>
            <person name="Gautier V."/>
            <person name="Ament-Velasquez S.L."/>
            <person name="Kruys A."/>
            <person name="Hutchinson M.I."/>
            <person name="Powell A.J."/>
            <person name="Barry K."/>
            <person name="Miller A.N."/>
            <person name="Grigoriev I.V."/>
            <person name="Debuchy R."/>
            <person name="Gladieux P."/>
            <person name="Hiltunen Thoren M."/>
            <person name="Johannesson H."/>
        </authorList>
    </citation>
    <scope>NUCLEOTIDE SEQUENCE</scope>
    <source>
        <strain evidence="3">PSN243</strain>
    </source>
</reference>
<comment type="caution">
    <text evidence="3">The sequence shown here is derived from an EMBL/GenBank/DDBJ whole genome shotgun (WGS) entry which is preliminary data.</text>
</comment>
<dbReference type="Pfam" id="PF12757">
    <property type="entry name" value="Eisosome1"/>
    <property type="match status" value="1"/>
</dbReference>
<feature type="compositionally biased region" description="Polar residues" evidence="2">
    <location>
        <begin position="121"/>
        <end position="145"/>
    </location>
</feature>
<evidence type="ECO:0008006" key="5">
    <source>
        <dbReference type="Google" id="ProtNLM"/>
    </source>
</evidence>
<evidence type="ECO:0000313" key="3">
    <source>
        <dbReference type="EMBL" id="KAK4453786.1"/>
    </source>
</evidence>
<dbReference type="Proteomes" id="UP001321760">
    <property type="component" value="Unassembled WGS sequence"/>
</dbReference>